<dbReference type="Pfam" id="PF13994">
    <property type="entry name" value="PgaD"/>
    <property type="match status" value="1"/>
</dbReference>
<evidence type="ECO:0000256" key="1">
    <source>
        <dbReference type="SAM" id="Phobius"/>
    </source>
</evidence>
<keyword evidence="1" id="KW-1133">Transmembrane helix</keyword>
<dbReference type="RefSeq" id="WP_345551994.1">
    <property type="nucleotide sequence ID" value="NZ_BAABRT010000022.1"/>
</dbReference>
<dbReference type="NCBIfam" id="TIGR03940">
    <property type="entry name" value="PGA_PgaD"/>
    <property type="match status" value="1"/>
</dbReference>
<accession>A0ABP9WUH7</accession>
<name>A0ABP9WUH7_9GAMM</name>
<feature type="transmembrane region" description="Helical" evidence="1">
    <location>
        <begin position="70"/>
        <end position="88"/>
    </location>
</feature>
<keyword evidence="3" id="KW-1185">Reference proteome</keyword>
<organism evidence="2 3">
    <name type="scientific">Microbulbifer aestuariivivens</name>
    <dbReference type="NCBI Taxonomy" id="1908308"/>
    <lineage>
        <taxon>Bacteria</taxon>
        <taxon>Pseudomonadati</taxon>
        <taxon>Pseudomonadota</taxon>
        <taxon>Gammaproteobacteria</taxon>
        <taxon>Cellvibrionales</taxon>
        <taxon>Microbulbiferaceae</taxon>
        <taxon>Microbulbifer</taxon>
    </lineage>
</organism>
<sequence length="147" mass="17086">MKNPQIIDQSKVSWWIRSRDLLLTLVAWCVLLYLLLPLFQMLWIGLQVELGIQDKLPTSRARLFFEDLKLFLQLVGLLTLWLISASALRYKRLNTARCLTEQPKPLPKDLQTQHHQISFMQLNALQTQKCSVVETDSNGKVLSVRKK</sequence>
<evidence type="ECO:0000313" key="2">
    <source>
        <dbReference type="EMBL" id="GAA5525923.1"/>
    </source>
</evidence>
<comment type="caution">
    <text evidence="2">The sequence shown here is derived from an EMBL/GenBank/DDBJ whole genome shotgun (WGS) entry which is preliminary data.</text>
</comment>
<keyword evidence="1" id="KW-0472">Membrane</keyword>
<proteinExistence type="predicted"/>
<dbReference type="InterPro" id="IPR023829">
    <property type="entry name" value="PGA_PgaD"/>
</dbReference>
<protein>
    <recommendedName>
        <fullName evidence="4">Poly-beta-1,6-N-acetyl-D-glucosamine biosynthesis protein PgaD</fullName>
    </recommendedName>
</protein>
<dbReference type="Proteomes" id="UP001408594">
    <property type="component" value="Unassembled WGS sequence"/>
</dbReference>
<evidence type="ECO:0008006" key="4">
    <source>
        <dbReference type="Google" id="ProtNLM"/>
    </source>
</evidence>
<evidence type="ECO:0000313" key="3">
    <source>
        <dbReference type="Proteomes" id="UP001408594"/>
    </source>
</evidence>
<gene>
    <name evidence="2" type="ORF">Maes01_02498</name>
</gene>
<reference evidence="2 3" key="1">
    <citation type="submission" date="2024-02" db="EMBL/GenBank/DDBJ databases">
        <title>Microbulbifer aestuariivivens NBRC 112533.</title>
        <authorList>
            <person name="Ichikawa N."/>
            <person name="Katano-Makiyama Y."/>
            <person name="Hidaka K."/>
        </authorList>
    </citation>
    <scope>NUCLEOTIDE SEQUENCE [LARGE SCALE GENOMIC DNA]</scope>
    <source>
        <strain evidence="2 3">NBRC 112533</strain>
    </source>
</reference>
<keyword evidence="1" id="KW-0812">Transmembrane</keyword>
<dbReference type="EMBL" id="BAABRT010000022">
    <property type="protein sequence ID" value="GAA5525923.1"/>
    <property type="molecule type" value="Genomic_DNA"/>
</dbReference>
<feature type="transmembrane region" description="Helical" evidence="1">
    <location>
        <begin position="21"/>
        <end position="46"/>
    </location>
</feature>